<reference evidence="1 3" key="1">
    <citation type="submission" date="2020-02" db="EMBL/GenBank/DDBJ databases">
        <authorList>
            <person name="Ferguson B K."/>
        </authorList>
    </citation>
    <scope>NUCLEOTIDE SEQUENCE [LARGE SCALE GENOMIC DNA]</scope>
</reference>
<dbReference type="Proteomes" id="UP000479000">
    <property type="component" value="Unassembled WGS sequence"/>
</dbReference>
<dbReference type="EMBL" id="CADCXU010033655">
    <property type="protein sequence ID" value="CAB0019011.1"/>
    <property type="molecule type" value="Genomic_DNA"/>
</dbReference>
<evidence type="ECO:0000313" key="2">
    <source>
        <dbReference type="EMBL" id="CAB0019014.1"/>
    </source>
</evidence>
<protein>
    <submittedName>
        <fullName evidence="1">Uncharacterized protein</fullName>
    </submittedName>
</protein>
<organism evidence="1 3">
    <name type="scientific">Nesidiocoris tenuis</name>
    <dbReference type="NCBI Taxonomy" id="355587"/>
    <lineage>
        <taxon>Eukaryota</taxon>
        <taxon>Metazoa</taxon>
        <taxon>Ecdysozoa</taxon>
        <taxon>Arthropoda</taxon>
        <taxon>Hexapoda</taxon>
        <taxon>Insecta</taxon>
        <taxon>Pterygota</taxon>
        <taxon>Neoptera</taxon>
        <taxon>Paraneoptera</taxon>
        <taxon>Hemiptera</taxon>
        <taxon>Heteroptera</taxon>
        <taxon>Panheteroptera</taxon>
        <taxon>Cimicomorpha</taxon>
        <taxon>Miridae</taxon>
        <taxon>Dicyphina</taxon>
        <taxon>Nesidiocoris</taxon>
    </lineage>
</organism>
<dbReference type="AlphaFoldDB" id="A0A6H5HLK1"/>
<name>A0A6H5HLK1_9HEMI</name>
<sequence>MTQILKKINPVKQTIKNKIPRLRCIHRDRLMSPYSSISVPQQCHCIVLHGVHSVRKPTKIRRPVFTSQIHREQCFLLWACEDLRGSFTPLVCSCDGVLHREFHTLLKRTAKEASDVLHHGGIYMKFQCKSLIGDEYRVLLWISGGYILTINQALTNMSFPYLGPRSHGHPHSNSQQSD</sequence>
<evidence type="ECO:0000313" key="1">
    <source>
        <dbReference type="EMBL" id="CAB0019011.1"/>
    </source>
</evidence>
<feature type="non-terminal residue" evidence="1">
    <location>
        <position position="178"/>
    </location>
</feature>
<dbReference type="EMBL" id="CADCXU010033656">
    <property type="protein sequence ID" value="CAB0019014.1"/>
    <property type="molecule type" value="Genomic_DNA"/>
</dbReference>
<keyword evidence="3" id="KW-1185">Reference proteome</keyword>
<proteinExistence type="predicted"/>
<accession>A0A6H5HLK1</accession>
<evidence type="ECO:0000313" key="3">
    <source>
        <dbReference type="Proteomes" id="UP000479000"/>
    </source>
</evidence>
<gene>
    <name evidence="1" type="ORF">NTEN_LOCUS22723</name>
    <name evidence="2" type="ORF">NTEN_LOCUS22726</name>
</gene>